<feature type="domain" description="Methyltransferase type 11" evidence="1">
    <location>
        <begin position="51"/>
        <end position="140"/>
    </location>
</feature>
<proteinExistence type="predicted"/>
<gene>
    <name evidence="2" type="ORF">HON47_01265</name>
</gene>
<name>A0A8T5GDI0_9ARCH</name>
<dbReference type="PANTHER" id="PTHR43591">
    <property type="entry name" value="METHYLTRANSFERASE"/>
    <property type="match status" value="1"/>
</dbReference>
<dbReference type="CDD" id="cd02440">
    <property type="entry name" value="AdoMet_MTases"/>
    <property type="match status" value="1"/>
</dbReference>
<evidence type="ECO:0000313" key="2">
    <source>
        <dbReference type="EMBL" id="MBT4870184.1"/>
    </source>
</evidence>
<dbReference type="Proteomes" id="UP000722459">
    <property type="component" value="Unassembled WGS sequence"/>
</dbReference>
<dbReference type="GO" id="GO:0032259">
    <property type="term" value="P:methylation"/>
    <property type="evidence" value="ECO:0007669"/>
    <property type="project" value="UniProtKB-KW"/>
</dbReference>
<dbReference type="Pfam" id="PF08241">
    <property type="entry name" value="Methyltransf_11"/>
    <property type="match status" value="1"/>
</dbReference>
<dbReference type="InterPro" id="IPR029063">
    <property type="entry name" value="SAM-dependent_MTases_sf"/>
</dbReference>
<dbReference type="SUPFAM" id="SSF53335">
    <property type="entry name" value="S-adenosyl-L-methionine-dependent methyltransferases"/>
    <property type="match status" value="1"/>
</dbReference>
<dbReference type="Gene3D" id="3.40.50.150">
    <property type="entry name" value="Vaccinia Virus protein VP39"/>
    <property type="match status" value="1"/>
</dbReference>
<reference evidence="2" key="1">
    <citation type="journal article" date="2021" name="ISME J.">
        <title>Mercury methylation by metabolically versatile and cosmopolitan marine bacteria.</title>
        <authorList>
            <person name="Lin H."/>
            <person name="Ascher D.B."/>
            <person name="Myung Y."/>
            <person name="Lamborg C.H."/>
            <person name="Hallam S.J."/>
            <person name="Gionfriddo C.M."/>
            <person name="Holt K.E."/>
            <person name="Moreau J.W."/>
        </authorList>
    </citation>
    <scope>NUCLEOTIDE SEQUENCE</scope>
    <source>
        <strain evidence="2">SI075_bin30</strain>
    </source>
</reference>
<keyword evidence="2" id="KW-0489">Methyltransferase</keyword>
<comment type="caution">
    <text evidence="2">The sequence shown here is derived from an EMBL/GenBank/DDBJ whole genome shotgun (WGS) entry which is preliminary data.</text>
</comment>
<dbReference type="InterPro" id="IPR013216">
    <property type="entry name" value="Methyltransf_11"/>
</dbReference>
<dbReference type="PANTHER" id="PTHR43591:SF24">
    <property type="entry name" value="2-METHOXY-6-POLYPRENYL-1,4-BENZOQUINOL METHYLASE, MITOCHONDRIAL"/>
    <property type="match status" value="1"/>
</dbReference>
<sequence length="216" mass="24727">MQRDANQKITKRTDNQEFYYDSLAGKLLGSKAREALIVKEIKKTKKNQIFLEVGCAQGYYLSKALKRTKKVFGIDVIASFINIAKKTGAKVSVASATKLPFKNNSMDIVLCTETLEHIKQWEKAVSEIKRVLKPHGRAIITVPLEKSFFWKLFSIIYNPEKTRGHVSLVTATDIEKEFAPMKIKKKQFIQTSSITLNKILPRSEKISMYAFFIFQK</sequence>
<organism evidence="2 3">
    <name type="scientific">Candidatus Iainarchaeum sp</name>
    <dbReference type="NCBI Taxonomy" id="3101447"/>
    <lineage>
        <taxon>Archaea</taxon>
        <taxon>Candidatus Iainarchaeota</taxon>
        <taxon>Candidatus Iainarchaeia</taxon>
        <taxon>Candidatus Iainarchaeales</taxon>
        <taxon>Candidatus Iainarchaeaceae</taxon>
        <taxon>Candidatus Iainarchaeum</taxon>
    </lineage>
</organism>
<protein>
    <submittedName>
        <fullName evidence="2">Class I SAM-dependent methyltransferase</fullName>
    </submittedName>
</protein>
<dbReference type="AlphaFoldDB" id="A0A8T5GDI0"/>
<accession>A0A8T5GDI0</accession>
<evidence type="ECO:0000259" key="1">
    <source>
        <dbReference type="Pfam" id="PF08241"/>
    </source>
</evidence>
<dbReference type="EMBL" id="JABJNZ010000021">
    <property type="protein sequence ID" value="MBT4870184.1"/>
    <property type="molecule type" value="Genomic_DNA"/>
</dbReference>
<keyword evidence="2" id="KW-0808">Transferase</keyword>
<dbReference type="GO" id="GO:0008757">
    <property type="term" value="F:S-adenosylmethionine-dependent methyltransferase activity"/>
    <property type="evidence" value="ECO:0007669"/>
    <property type="project" value="InterPro"/>
</dbReference>
<evidence type="ECO:0000313" key="3">
    <source>
        <dbReference type="Proteomes" id="UP000722459"/>
    </source>
</evidence>